<dbReference type="Gene3D" id="1.10.3020.10">
    <property type="entry name" value="alpha-amino acid ester hydrolase ( Helical cap domain)"/>
    <property type="match status" value="1"/>
</dbReference>
<keyword evidence="5" id="KW-1185">Reference proteome</keyword>
<dbReference type="InterPro" id="IPR050585">
    <property type="entry name" value="Xaa-Pro_dipeptidyl-ppase/CocE"/>
</dbReference>
<dbReference type="NCBIfam" id="TIGR00976">
    <property type="entry name" value="CocE_NonD"/>
    <property type="match status" value="1"/>
</dbReference>
<comment type="caution">
    <text evidence="4">The sequence shown here is derived from an EMBL/GenBank/DDBJ whole genome shotgun (WGS) entry which is preliminary data.</text>
</comment>
<sequence>MKLRLTSYVMLLLLILATGTTVFAKPTAPPAYERMEVLITMRDGVKLNTVIFTIPNSSEPLPFLFLRTPYGVSGYPSPNEMMSTKEMANEGYIFVFQDIRGRYKSEGKFEMMRFTRDKSKPGAIDESTDTYDTIEWLLKNIKGNNGKVGMFGVSYNAWTAMQGAVDPHPALKAISEEATPADMYLGDDFHHNGAFRLSYGFEYAFREEISKTDSAFPFTKLDTYEWYLQLGALSNVNKKHFYNKIPSWNNFVNHPDYDDFWKKQALAYRLDYPRVAVLHTAGWWDQEDFYGPLKAYELLEKRDSSHRNYFVAGPWNHGGWARGDGKTLGKIRFDQPTSEQYRAEIQAPWFAWHLKGKGDGKFPEARTFQTGSNTWQSYNSWPPQQAKATNLYMHPDGKLSFTKPAGGEQAFDAYVSDPANPVPYRPRPIVPTYSATSTWRTWLVDDQRFVHHRPDVLTWETEALEEEITITGEVFAKLFASTTGSDADWIVKLIDVYPDHFPEEPLMSGYQLMISNDVFRGRYRQSFEKPTALQPGKVNNFTIDLHAANHVFKKGHKIMVQVQSTWFPIIDRNPQTFVPNIFEAKDSDYKKATHKIFRSASFPSHIQLPLVK</sequence>
<accession>A0A4Q7M9I2</accession>
<feature type="signal peptide" evidence="2">
    <location>
        <begin position="1"/>
        <end position="24"/>
    </location>
</feature>
<dbReference type="AlphaFoldDB" id="A0A4Q7M9I2"/>
<evidence type="ECO:0000256" key="1">
    <source>
        <dbReference type="ARBA" id="ARBA00022801"/>
    </source>
</evidence>
<dbReference type="InterPro" id="IPR029058">
    <property type="entry name" value="AB_hydrolase_fold"/>
</dbReference>
<dbReference type="Pfam" id="PF08530">
    <property type="entry name" value="PepX_C"/>
    <property type="match status" value="1"/>
</dbReference>
<dbReference type="SMART" id="SM00939">
    <property type="entry name" value="PepX_C"/>
    <property type="match status" value="1"/>
</dbReference>
<dbReference type="InterPro" id="IPR013736">
    <property type="entry name" value="Xaa-Pro_dipept_C"/>
</dbReference>
<evidence type="ECO:0000313" key="4">
    <source>
        <dbReference type="EMBL" id="RZS63917.1"/>
    </source>
</evidence>
<evidence type="ECO:0000256" key="2">
    <source>
        <dbReference type="SAM" id="SignalP"/>
    </source>
</evidence>
<dbReference type="SUPFAM" id="SSF49785">
    <property type="entry name" value="Galactose-binding domain-like"/>
    <property type="match status" value="1"/>
</dbReference>
<dbReference type="InterPro" id="IPR000383">
    <property type="entry name" value="Xaa-Pro-like_dom"/>
</dbReference>
<dbReference type="Gene3D" id="2.60.120.260">
    <property type="entry name" value="Galactose-binding domain-like"/>
    <property type="match status" value="1"/>
</dbReference>
<dbReference type="EMBL" id="SGXA01000007">
    <property type="protein sequence ID" value="RZS63917.1"/>
    <property type="molecule type" value="Genomic_DNA"/>
</dbReference>
<dbReference type="PANTHER" id="PTHR43056">
    <property type="entry name" value="PEPTIDASE S9 PROLYL OLIGOPEPTIDASE"/>
    <property type="match status" value="1"/>
</dbReference>
<keyword evidence="2" id="KW-0732">Signal</keyword>
<reference evidence="4 5" key="1">
    <citation type="submission" date="2019-02" db="EMBL/GenBank/DDBJ databases">
        <title>Genomic Encyclopedia of Type Strains, Phase IV (KMG-IV): sequencing the most valuable type-strain genomes for metagenomic binning, comparative biology and taxonomic classification.</title>
        <authorList>
            <person name="Goeker M."/>
        </authorList>
    </citation>
    <scope>NUCLEOTIDE SEQUENCE [LARGE SCALE GENOMIC DNA]</scope>
    <source>
        <strain evidence="4 5">DSM 18116</strain>
    </source>
</reference>
<dbReference type="SUPFAM" id="SSF53474">
    <property type="entry name" value="alpha/beta-Hydrolases"/>
    <property type="match status" value="1"/>
</dbReference>
<dbReference type="RefSeq" id="WP_207234360.1">
    <property type="nucleotide sequence ID" value="NZ_CP042431.1"/>
</dbReference>
<keyword evidence="1" id="KW-0378">Hydrolase</keyword>
<protein>
    <recommendedName>
        <fullName evidence="3">Xaa-Pro dipeptidyl-peptidase C-terminal domain-containing protein</fullName>
    </recommendedName>
</protein>
<dbReference type="Pfam" id="PF02129">
    <property type="entry name" value="Peptidase_S15"/>
    <property type="match status" value="1"/>
</dbReference>
<dbReference type="InterPro" id="IPR005674">
    <property type="entry name" value="CocE/Ser_esterase"/>
</dbReference>
<dbReference type="Proteomes" id="UP000293874">
    <property type="component" value="Unassembled WGS sequence"/>
</dbReference>
<dbReference type="InterPro" id="IPR008979">
    <property type="entry name" value="Galactose-bd-like_sf"/>
</dbReference>
<dbReference type="Gene3D" id="3.40.50.1820">
    <property type="entry name" value="alpha/beta hydrolase"/>
    <property type="match status" value="1"/>
</dbReference>
<name>A0A4Q7M9I2_9BACT</name>
<organism evidence="4 5">
    <name type="scientific">Pseudobacter ginsenosidimutans</name>
    <dbReference type="NCBI Taxonomy" id="661488"/>
    <lineage>
        <taxon>Bacteria</taxon>
        <taxon>Pseudomonadati</taxon>
        <taxon>Bacteroidota</taxon>
        <taxon>Chitinophagia</taxon>
        <taxon>Chitinophagales</taxon>
        <taxon>Chitinophagaceae</taxon>
        <taxon>Pseudobacter</taxon>
    </lineage>
</organism>
<feature type="chain" id="PRO_5020429735" description="Xaa-Pro dipeptidyl-peptidase C-terminal domain-containing protein" evidence="2">
    <location>
        <begin position="25"/>
        <end position="612"/>
    </location>
</feature>
<evidence type="ECO:0000313" key="5">
    <source>
        <dbReference type="Proteomes" id="UP000293874"/>
    </source>
</evidence>
<dbReference type="PANTHER" id="PTHR43056:SF10">
    <property type="entry name" value="COCE_NOND FAMILY, PUTATIVE (AFU_ORTHOLOGUE AFUA_7G00600)-RELATED"/>
    <property type="match status" value="1"/>
</dbReference>
<feature type="domain" description="Xaa-Pro dipeptidyl-peptidase C-terminal" evidence="3">
    <location>
        <begin position="347"/>
        <end position="607"/>
    </location>
</feature>
<proteinExistence type="predicted"/>
<evidence type="ECO:0000259" key="3">
    <source>
        <dbReference type="SMART" id="SM00939"/>
    </source>
</evidence>
<dbReference type="GO" id="GO:0008239">
    <property type="term" value="F:dipeptidyl-peptidase activity"/>
    <property type="evidence" value="ECO:0007669"/>
    <property type="project" value="InterPro"/>
</dbReference>
<gene>
    <name evidence="4" type="ORF">EV199_6016</name>
</gene>